<feature type="binding site" evidence="1">
    <location>
        <position position="615"/>
    </location>
    <ligand>
        <name>Ca(2+)</name>
        <dbReference type="ChEBI" id="CHEBI:29108"/>
    </ligand>
</feature>
<dbReference type="InterPro" id="IPR050819">
    <property type="entry name" value="Tripeptidyl-peptidase_I"/>
</dbReference>
<keyword evidence="1" id="KW-0720">Serine protease</keyword>
<feature type="binding site" evidence="1">
    <location>
        <position position="649"/>
    </location>
    <ligand>
        <name>Ca(2+)</name>
        <dbReference type="ChEBI" id="CHEBI:29108"/>
    </ligand>
</feature>
<dbReference type="InterPro" id="IPR036852">
    <property type="entry name" value="Peptidase_S8/S53_dom_sf"/>
</dbReference>
<evidence type="ECO:0000256" key="1">
    <source>
        <dbReference type="PROSITE-ProRule" id="PRU01032"/>
    </source>
</evidence>
<dbReference type="PROSITE" id="PS51695">
    <property type="entry name" value="SEDOLISIN"/>
    <property type="match status" value="1"/>
</dbReference>
<accession>A0ABS8L212</accession>
<keyword evidence="1" id="KW-0106">Calcium</keyword>
<proteinExistence type="predicted"/>
<feature type="binding site" evidence="1">
    <location>
        <position position="616"/>
    </location>
    <ligand>
        <name>Ca(2+)</name>
        <dbReference type="ChEBI" id="CHEBI:29108"/>
    </ligand>
</feature>
<protein>
    <recommendedName>
        <fullName evidence="2">Peptidase S53 domain-containing protein</fullName>
    </recommendedName>
</protein>
<keyword evidence="1" id="KW-0645">Protease</keyword>
<organism evidence="3 4">
    <name type="scientific">Reyranella aquatilis</name>
    <dbReference type="NCBI Taxonomy" id="2035356"/>
    <lineage>
        <taxon>Bacteria</taxon>
        <taxon>Pseudomonadati</taxon>
        <taxon>Pseudomonadota</taxon>
        <taxon>Alphaproteobacteria</taxon>
        <taxon>Hyphomicrobiales</taxon>
        <taxon>Reyranellaceae</taxon>
        <taxon>Reyranella</taxon>
    </lineage>
</organism>
<reference evidence="3 4" key="1">
    <citation type="submission" date="2021-11" db="EMBL/GenBank/DDBJ databases">
        <authorList>
            <person name="Lee D.-H."/>
            <person name="Kim S.-B."/>
        </authorList>
    </citation>
    <scope>NUCLEOTIDE SEQUENCE [LARGE SCALE GENOMIC DNA]</scope>
    <source>
        <strain evidence="3 4">KCTC 52223</strain>
    </source>
</reference>
<comment type="cofactor">
    <cofactor evidence="1">
        <name>Ca(2+)</name>
        <dbReference type="ChEBI" id="CHEBI:29108"/>
    </cofactor>
    <text evidence="1">Binds 1 Ca(2+) ion per subunit.</text>
</comment>
<feature type="active site" description="Charge relay system" evidence="1">
    <location>
        <position position="289"/>
    </location>
</feature>
<comment type="caution">
    <text evidence="3">The sequence shown here is derived from an EMBL/GenBank/DDBJ whole genome shotgun (WGS) entry which is preliminary data.</text>
</comment>
<feature type="active site" description="Charge relay system" evidence="1">
    <location>
        <position position="293"/>
    </location>
</feature>
<gene>
    <name evidence="3" type="ORF">LJ725_25595</name>
</gene>
<dbReference type="Pfam" id="PF13448">
    <property type="entry name" value="DUF4114"/>
    <property type="match status" value="1"/>
</dbReference>
<feature type="binding site" evidence="1">
    <location>
        <position position="647"/>
    </location>
    <ligand>
        <name>Ca(2+)</name>
        <dbReference type="ChEBI" id="CHEBI:29108"/>
    </ligand>
</feature>
<name>A0ABS8L212_9HYPH</name>
<evidence type="ECO:0000259" key="2">
    <source>
        <dbReference type="PROSITE" id="PS51695"/>
    </source>
</evidence>
<dbReference type="Gene3D" id="3.40.50.200">
    <property type="entry name" value="Peptidase S8/S53 domain"/>
    <property type="match status" value="1"/>
</dbReference>
<dbReference type="PANTHER" id="PTHR14218:SF15">
    <property type="entry name" value="TRIPEPTIDYL-PEPTIDASE 1"/>
    <property type="match status" value="1"/>
</dbReference>
<feature type="domain" description="Peptidase S53" evidence="2">
    <location>
        <begin position="212"/>
        <end position="669"/>
    </location>
</feature>
<dbReference type="Proteomes" id="UP001198862">
    <property type="component" value="Unassembled WGS sequence"/>
</dbReference>
<evidence type="ECO:0000313" key="4">
    <source>
        <dbReference type="Proteomes" id="UP001198862"/>
    </source>
</evidence>
<sequence>MTTYNPIDNSTFLEYAGYGIADQNQTVEQAYQMTDGGDFPNGSSYGINVALVLERANDPTAMLAGDWGSRQAVLQPLINTNSLWTTYGADATQYNNSVAFIENTLGLTVLDSSNSNYISSAASRTIWVEINTQAEWKALFGPNTPLKYSPTGGQQGEVWYWNGSLSLPSELTVAGLWLDQSTAPAASDMAPGVSVTLPEGWQSIGNGADVPSTHPQRFGELYDFPLNGADYQTGTIGLIEPGVGTSLTGDESGTQFESRLTAYLTAVSTSGTGAVFVRGINGQSSNSGERSLDVGIVAAVNPNSNLALYNGSGDNAVNGNAQAGVFTAIQSSIFGTASNLGNTQSVGPAPVTTDSWGDGQYLAPDSPFYYAYMQLYVDAALINQTTMIALGDGGSGFQTANGLTTVENNQTSPYNILVGGSSLSTLGTAAQDPTLNGTDANFTPIYNLAMAGDAATLWRLMSGGLNHLPSTALSTDWLVETVWNEYETTDHQTFFSGSSYEVNNSGSGGMDTTQATPGYQIDYGLTSAIYTALGLSGRGTPDVVAPAGGNMFYTTPDANMENLVGEGGTSAATPFWAGLITQINYVFNDQGLPNLGYMTDLLYLASVIAPGSFNDVTLGNNTSSFTLGGANYGGINPTGYGYEASAGYDLASGLGSPNGLLLARSLTEIAHSQVYFSATPDVVDSDGSGGWTSGAAQTLLLQTTATASVTATVDTGSSSTDASSAASGTYAWTSQLAQQSLQSDFDGDLLALFDGQAQGALAQAVVASGDSVSVTFNGNTTVAAQAGMSASFGFADFFSDATNSVRLAQAVAVAETAGGLDDVNVVVRMRQVAGADLSLMLYKVDDYNGTIGGLAPDQAGYAAAAAGRAYAVLGGGGTTIAGPGDGNAGQAQITGVDAGDLIAMQLTNVTNGDTFWAFSQANEMVGGEHIAHLWNYGANTWGWEDLHGGGDRDFNDLIVQLDFTSTAGSGLLVA</sequence>
<dbReference type="EMBL" id="JAJISD010000014">
    <property type="protein sequence ID" value="MCC8432364.1"/>
    <property type="molecule type" value="Genomic_DNA"/>
</dbReference>
<keyword evidence="1" id="KW-0378">Hydrolase</keyword>
<keyword evidence="1" id="KW-0479">Metal-binding</keyword>
<dbReference type="SUPFAM" id="SSF52743">
    <property type="entry name" value="Subtilisin-like"/>
    <property type="match status" value="1"/>
</dbReference>
<dbReference type="PANTHER" id="PTHR14218">
    <property type="entry name" value="PROTEASE S8 TRIPEPTIDYL PEPTIDASE I CLN2"/>
    <property type="match status" value="1"/>
</dbReference>
<evidence type="ECO:0000313" key="3">
    <source>
        <dbReference type="EMBL" id="MCC8432364.1"/>
    </source>
</evidence>
<dbReference type="InterPro" id="IPR025193">
    <property type="entry name" value="DUF4114"/>
</dbReference>
<keyword evidence="4" id="KW-1185">Reference proteome</keyword>
<feature type="active site" description="Charge relay system" evidence="1">
    <location>
        <position position="570"/>
    </location>
</feature>
<dbReference type="RefSeq" id="WP_230553784.1">
    <property type="nucleotide sequence ID" value="NZ_JAJISD010000014.1"/>
</dbReference>
<dbReference type="InterPro" id="IPR030400">
    <property type="entry name" value="Sedolisin_dom"/>
</dbReference>